<protein>
    <submittedName>
        <fullName evidence="2">Uncharacterized protein</fullName>
    </submittedName>
</protein>
<name>A0A8A1LM08_AJEC8</name>
<sequence length="68" mass="7580">MKGLLTTAPEELHGSASTPGIEKFQAPRTDLSEGPVLAKEHKRILNNAQKYSLIKRWECKSETNWAAT</sequence>
<proteinExistence type="predicted"/>
<evidence type="ECO:0000256" key="1">
    <source>
        <dbReference type="SAM" id="MobiDB-lite"/>
    </source>
</evidence>
<evidence type="ECO:0000313" key="3">
    <source>
        <dbReference type="Proteomes" id="UP000663419"/>
    </source>
</evidence>
<feature type="region of interest" description="Disordered" evidence="1">
    <location>
        <begin position="1"/>
        <end position="29"/>
    </location>
</feature>
<gene>
    <name evidence="2" type="ORF">I7I53_01552</name>
</gene>
<reference evidence="2" key="1">
    <citation type="submission" date="2021-01" db="EMBL/GenBank/DDBJ databases">
        <title>Chromosome-level genome assembly of a human fungal pathogen reveals clustering of transcriptionally co-regulated genes.</title>
        <authorList>
            <person name="Voorhies M."/>
            <person name="Cohen S."/>
            <person name="Shea T.P."/>
            <person name="Petrus S."/>
            <person name="Munoz J.F."/>
            <person name="Poplawski S."/>
            <person name="Goldman W.E."/>
            <person name="Michael T."/>
            <person name="Cuomo C.A."/>
            <person name="Sil A."/>
            <person name="Beyhan S."/>
        </authorList>
    </citation>
    <scope>NUCLEOTIDE SEQUENCE</scope>
    <source>
        <strain evidence="2">H88</strain>
    </source>
</reference>
<accession>A0A8A1LM08</accession>
<dbReference type="AlphaFoldDB" id="A0A8A1LM08"/>
<evidence type="ECO:0000313" key="2">
    <source>
        <dbReference type="EMBL" id="QSS54095.1"/>
    </source>
</evidence>
<dbReference type="VEuPathDB" id="FungiDB:I7I53_01552"/>
<dbReference type="Proteomes" id="UP000663419">
    <property type="component" value="Chromosome 3"/>
</dbReference>
<organism evidence="2 3">
    <name type="scientific">Ajellomyces capsulatus (strain H88)</name>
    <name type="common">Darling's disease fungus</name>
    <name type="synonym">Histoplasma capsulatum</name>
    <dbReference type="NCBI Taxonomy" id="544711"/>
    <lineage>
        <taxon>Eukaryota</taxon>
        <taxon>Fungi</taxon>
        <taxon>Dikarya</taxon>
        <taxon>Ascomycota</taxon>
        <taxon>Pezizomycotina</taxon>
        <taxon>Eurotiomycetes</taxon>
        <taxon>Eurotiomycetidae</taxon>
        <taxon>Onygenales</taxon>
        <taxon>Ajellomycetaceae</taxon>
        <taxon>Histoplasma</taxon>
    </lineage>
</organism>
<dbReference type="EMBL" id="CP069104">
    <property type="protein sequence ID" value="QSS54095.1"/>
    <property type="molecule type" value="Genomic_DNA"/>
</dbReference>